<evidence type="ECO:0000313" key="6">
    <source>
        <dbReference type="EMBL" id="UZD54102.1"/>
    </source>
</evidence>
<organism evidence="6 7">
    <name type="scientific">Caldimonas aquatica</name>
    <dbReference type="NCBI Taxonomy" id="376175"/>
    <lineage>
        <taxon>Bacteria</taxon>
        <taxon>Pseudomonadati</taxon>
        <taxon>Pseudomonadota</taxon>
        <taxon>Betaproteobacteria</taxon>
        <taxon>Burkholderiales</taxon>
        <taxon>Sphaerotilaceae</taxon>
        <taxon>Caldimonas</taxon>
    </lineage>
</organism>
<evidence type="ECO:0000259" key="5">
    <source>
        <dbReference type="PROSITE" id="PS00662"/>
    </source>
</evidence>
<sequence>MSLPSINPGDATVPMPLDDLPSLDPLPRREKTARPSFRWPTPPFGAYPAPTEQLQPMTCEVEGLNGRTMRGRLIFFVPDEGVVHVQVPPARTTMPLRFDQFRSLRLLDVLAPLPAPRDDPHAAMLDLRPRMTYRVRGAQGTLEGETVGHAETDFGLFLFPPADDEGGVTRLFIPRQHYEQVEVGPRIGELLVAQNAATAQQIEQAAAQQQEMRSRKLGDILLTRRVVTPEQLLTALDQQSRMPMVRIGEALVSLGLITAAQLDEALEQQKEDRSVPLGELLVRRNLVSRQDLQAALAHKMGYPLVDVTSFPVEAEALRKVPFAMAMRLHALPLLLRDSRLVVALEDPSSRPTLEELEFASQIKIVPALARAGTIEEAIRTAYARIGVTDVWAPHLGVQPLTLDFEPVDAGKLIESLEREISAAGDEDEGQIEQSDNSLVRLINTMIIEAHAQGVSDIHIETYPGREKVRIRFRKDGLLHPYQELPHTYRNALISRIKIMCDLDISERRKPQDGKINFARFAPGHKIELRVATIPTNNGLEDVVMRILASAKPLPLDDLGLSERNLERLKDVMQRPYGLVLCVGPTGSGKTTTLHSALSYINVPERKIWTAEDPVEITQPGLRQVQVNPKIDWTFAKALRAFLRADPDVIMVGEIRDEETARIAIEASLTGHLVLSTLHTNSAPETVTRLLDMGMDPFNFADSLLGVLAQRLVRRLCNECRVSRPATDEEIEELLADYLHGCPADEPQLQRDEVLRQWVERYGRQGKLVHHHSAGCDKCGHTGFRGRVGIHELMVASRQVRRLMQTGARSEELLHQALREGMRTLRQDGIEKVLQGLTTLAEVRATSNV</sequence>
<evidence type="ECO:0000256" key="3">
    <source>
        <dbReference type="ARBA" id="ARBA00022840"/>
    </source>
</evidence>
<dbReference type="Gene3D" id="3.30.450.90">
    <property type="match status" value="1"/>
</dbReference>
<dbReference type="PANTHER" id="PTHR30258:SF1">
    <property type="entry name" value="PROTEIN TRANSPORT PROTEIN HOFB HOMOLOG"/>
    <property type="match status" value="1"/>
</dbReference>
<reference evidence="6" key="1">
    <citation type="submission" date="2022-10" db="EMBL/GenBank/DDBJ databases">
        <title>Complete genome sequence of Schlegelella aquatica LMG 23380.</title>
        <authorList>
            <person name="Musilova J."/>
            <person name="Kourilova X."/>
            <person name="Bezdicek M."/>
            <person name="Hermankova K."/>
            <person name="Obruca S."/>
            <person name="Sedlar K."/>
        </authorList>
    </citation>
    <scope>NUCLEOTIDE SEQUENCE</scope>
    <source>
        <strain evidence="6">LMG 23380</strain>
    </source>
</reference>
<feature type="compositionally biased region" description="Low complexity" evidence="4">
    <location>
        <begin position="16"/>
        <end position="25"/>
    </location>
</feature>
<protein>
    <submittedName>
        <fullName evidence="6">ATPase, T2SS/T4P/T4SS family</fullName>
    </submittedName>
</protein>
<dbReference type="Gene3D" id="3.40.50.300">
    <property type="entry name" value="P-loop containing nucleotide triphosphate hydrolases"/>
    <property type="match status" value="1"/>
</dbReference>
<evidence type="ECO:0000256" key="4">
    <source>
        <dbReference type="SAM" id="MobiDB-lite"/>
    </source>
</evidence>
<keyword evidence="2" id="KW-0547">Nucleotide-binding</keyword>
<evidence type="ECO:0000256" key="1">
    <source>
        <dbReference type="ARBA" id="ARBA00006611"/>
    </source>
</evidence>
<dbReference type="Proteomes" id="UP001163266">
    <property type="component" value="Chromosome"/>
</dbReference>
<dbReference type="InterPro" id="IPR027417">
    <property type="entry name" value="P-loop_NTPase"/>
</dbReference>
<proteinExistence type="inferred from homology"/>
<dbReference type="Gene3D" id="3.30.300.160">
    <property type="entry name" value="Type II secretion system, protein E, N-terminal domain"/>
    <property type="match status" value="1"/>
</dbReference>
<name>A0ABY6MQ87_9BURK</name>
<feature type="region of interest" description="Disordered" evidence="4">
    <location>
        <begin position="1"/>
        <end position="43"/>
    </location>
</feature>
<accession>A0ABY6MQ87</accession>
<dbReference type="InterPro" id="IPR037257">
    <property type="entry name" value="T2SS_E_N_sf"/>
</dbReference>
<dbReference type="SUPFAM" id="SSF52540">
    <property type="entry name" value="P-loop containing nucleoside triphosphate hydrolases"/>
    <property type="match status" value="1"/>
</dbReference>
<dbReference type="Pfam" id="PF00437">
    <property type="entry name" value="T2SSE"/>
    <property type="match status" value="1"/>
</dbReference>
<dbReference type="CDD" id="cd01129">
    <property type="entry name" value="PulE-GspE-like"/>
    <property type="match status" value="1"/>
</dbReference>
<dbReference type="InterPro" id="IPR007831">
    <property type="entry name" value="T2SS_GspE_N"/>
</dbReference>
<dbReference type="RefSeq" id="WP_264891671.1">
    <property type="nucleotide sequence ID" value="NZ_CP110257.1"/>
</dbReference>
<feature type="domain" description="Bacterial type II secretion system protein E" evidence="5">
    <location>
        <begin position="642"/>
        <end position="656"/>
    </location>
</feature>
<gene>
    <name evidence="6" type="ORF">OMP39_10480</name>
</gene>
<dbReference type="EMBL" id="CP110257">
    <property type="protein sequence ID" value="UZD54102.1"/>
    <property type="molecule type" value="Genomic_DNA"/>
</dbReference>
<evidence type="ECO:0000313" key="7">
    <source>
        <dbReference type="Proteomes" id="UP001163266"/>
    </source>
</evidence>
<dbReference type="PROSITE" id="PS00662">
    <property type="entry name" value="T2SP_E"/>
    <property type="match status" value="1"/>
</dbReference>
<evidence type="ECO:0000256" key="2">
    <source>
        <dbReference type="ARBA" id="ARBA00022741"/>
    </source>
</evidence>
<dbReference type="Pfam" id="PF05157">
    <property type="entry name" value="MshEN"/>
    <property type="match status" value="1"/>
</dbReference>
<keyword evidence="3" id="KW-0067">ATP-binding</keyword>
<dbReference type="SUPFAM" id="SSF160246">
    <property type="entry name" value="EspE N-terminal domain-like"/>
    <property type="match status" value="2"/>
</dbReference>
<comment type="similarity">
    <text evidence="1">Belongs to the GSP E family.</text>
</comment>
<dbReference type="InterPro" id="IPR001482">
    <property type="entry name" value="T2SS/T4SS_dom"/>
</dbReference>
<keyword evidence="7" id="KW-1185">Reference proteome</keyword>
<dbReference type="PANTHER" id="PTHR30258">
    <property type="entry name" value="TYPE II SECRETION SYSTEM PROTEIN GSPE-RELATED"/>
    <property type="match status" value="1"/>
</dbReference>